<name>A0AAD9QG45_ACRCE</name>
<protein>
    <submittedName>
        <fullName evidence="1">Uncharacterized protein</fullName>
    </submittedName>
</protein>
<proteinExistence type="predicted"/>
<evidence type="ECO:0000313" key="1">
    <source>
        <dbReference type="EMBL" id="KAK2560640.1"/>
    </source>
</evidence>
<organism evidence="1 2">
    <name type="scientific">Acropora cervicornis</name>
    <name type="common">Staghorn coral</name>
    <dbReference type="NCBI Taxonomy" id="6130"/>
    <lineage>
        <taxon>Eukaryota</taxon>
        <taxon>Metazoa</taxon>
        <taxon>Cnidaria</taxon>
        <taxon>Anthozoa</taxon>
        <taxon>Hexacorallia</taxon>
        <taxon>Scleractinia</taxon>
        <taxon>Astrocoeniina</taxon>
        <taxon>Acroporidae</taxon>
        <taxon>Acropora</taxon>
    </lineage>
</organism>
<dbReference type="Proteomes" id="UP001249851">
    <property type="component" value="Unassembled WGS sequence"/>
</dbReference>
<evidence type="ECO:0000313" key="2">
    <source>
        <dbReference type="Proteomes" id="UP001249851"/>
    </source>
</evidence>
<comment type="caution">
    <text evidence="1">The sequence shown here is derived from an EMBL/GenBank/DDBJ whole genome shotgun (WGS) entry which is preliminary data.</text>
</comment>
<dbReference type="EMBL" id="JARQWQ010000035">
    <property type="protein sequence ID" value="KAK2560640.1"/>
    <property type="molecule type" value="Genomic_DNA"/>
</dbReference>
<gene>
    <name evidence="1" type="ORF">P5673_016393</name>
</gene>
<dbReference type="AlphaFoldDB" id="A0AAD9QG45"/>
<reference evidence="1" key="2">
    <citation type="journal article" date="2023" name="Science">
        <title>Genomic signatures of disease resistance in endangered staghorn corals.</title>
        <authorList>
            <person name="Vollmer S.V."/>
            <person name="Selwyn J.D."/>
            <person name="Despard B.A."/>
            <person name="Roesel C.L."/>
        </authorList>
    </citation>
    <scope>NUCLEOTIDE SEQUENCE</scope>
    <source>
        <strain evidence="1">K2</strain>
    </source>
</reference>
<keyword evidence="2" id="KW-1185">Reference proteome</keyword>
<sequence>MNVGQVFLEETYFLLEFYCPKRENSTKLVAGARQLIRLVRAWNEGPFLSASIPCFVNCNQENPNEFNAMSSIRCEMIIMIRMS</sequence>
<reference evidence="1" key="1">
    <citation type="journal article" date="2023" name="G3 (Bethesda)">
        <title>Whole genome assembly and annotation of the endangered Caribbean coral Acropora cervicornis.</title>
        <authorList>
            <person name="Selwyn J.D."/>
            <person name="Vollmer S.V."/>
        </authorList>
    </citation>
    <scope>NUCLEOTIDE SEQUENCE</scope>
    <source>
        <strain evidence="1">K2</strain>
    </source>
</reference>
<accession>A0AAD9QG45</accession>